<evidence type="ECO:0000313" key="2">
    <source>
        <dbReference type="EMBL" id="MBW3093668.1"/>
    </source>
</evidence>
<gene>
    <name evidence="2" type="ORF">KIH79_12220</name>
</gene>
<dbReference type="EMBL" id="JAHBBH010000060">
    <property type="protein sequence ID" value="MBW3093668.1"/>
    <property type="molecule type" value="Genomic_DNA"/>
</dbReference>
<feature type="compositionally biased region" description="Polar residues" evidence="1">
    <location>
        <begin position="33"/>
        <end position="51"/>
    </location>
</feature>
<proteinExistence type="predicted"/>
<organism evidence="2 3">
    <name type="scientific">Bifidobacterium miconis</name>
    <dbReference type="NCBI Taxonomy" id="2834435"/>
    <lineage>
        <taxon>Bacteria</taxon>
        <taxon>Bacillati</taxon>
        <taxon>Actinomycetota</taxon>
        <taxon>Actinomycetes</taxon>
        <taxon>Bifidobacteriales</taxon>
        <taxon>Bifidobacteriaceae</taxon>
        <taxon>Bifidobacterium</taxon>
    </lineage>
</organism>
<feature type="non-terminal residue" evidence="2">
    <location>
        <position position="1"/>
    </location>
</feature>
<accession>A0ABS6WHY6</accession>
<protein>
    <recommendedName>
        <fullName evidence="4">Transposase</fullName>
    </recommendedName>
</protein>
<reference evidence="2 3" key="1">
    <citation type="submission" date="2021-05" db="EMBL/GenBank/DDBJ databases">
        <title>Phylogenetic classification of ten novel species belonging to the genus Bifidobacterium comprising B. colchicus sp. nov., B. abeli sp. nov., B. bicoloris sp. nov., B. guerezis sp. nov., B. rosaliae sp. nov., B. santillanensis sp. nov., B. argentati sp. nov., B. amazzoni sp. nov., B. pluviali sp. nov., and B. pinnaculum sp. nov.</title>
        <authorList>
            <person name="Lugli G.A."/>
            <person name="Ruiz Garcia L."/>
            <person name="Margolles A."/>
            <person name="Ventura M."/>
        </authorList>
    </citation>
    <scope>NUCLEOTIDE SEQUENCE [LARGE SCALE GENOMIC DNA]</scope>
    <source>
        <strain evidence="2 3">82T10</strain>
    </source>
</reference>
<evidence type="ECO:0000313" key="3">
    <source>
        <dbReference type="Proteomes" id="UP000700815"/>
    </source>
</evidence>
<evidence type="ECO:0000256" key="1">
    <source>
        <dbReference type="SAM" id="MobiDB-lite"/>
    </source>
</evidence>
<feature type="region of interest" description="Disordered" evidence="1">
    <location>
        <begin position="25"/>
        <end position="53"/>
    </location>
</feature>
<comment type="caution">
    <text evidence="2">The sequence shown here is derived from an EMBL/GenBank/DDBJ whole genome shotgun (WGS) entry which is preliminary data.</text>
</comment>
<name>A0ABS6WHY6_9BIFI</name>
<evidence type="ECO:0008006" key="4">
    <source>
        <dbReference type="Google" id="ProtNLM"/>
    </source>
</evidence>
<keyword evidence="3" id="KW-1185">Reference proteome</keyword>
<dbReference type="Proteomes" id="UP000700815">
    <property type="component" value="Unassembled WGS sequence"/>
</dbReference>
<dbReference type="RefSeq" id="WP_219059626.1">
    <property type="nucleotide sequence ID" value="NZ_JAHBBH010000060.1"/>
</dbReference>
<sequence>SHGIATVIDPTTGEILAEQTFDITRDYQRRTRTPTVNHAPTHPSTMPQDIPSTMPRHMRQLSAKTRQKTILALHGRFFPTFA</sequence>